<dbReference type="KEGG" id="smo:SELMODRAFT_18112"/>
<evidence type="ECO:0000256" key="3">
    <source>
        <dbReference type="ARBA" id="ARBA00013208"/>
    </source>
</evidence>
<dbReference type="PRINTS" id="PR00727">
    <property type="entry name" value="LEADERPTASE"/>
</dbReference>
<name>D8SWY5_SELML</name>
<feature type="non-terminal residue" evidence="6">
    <location>
        <position position="133"/>
    </location>
</feature>
<dbReference type="eggNOG" id="KOG0171">
    <property type="taxonomic scope" value="Eukaryota"/>
</dbReference>
<dbReference type="Gene3D" id="2.10.109.10">
    <property type="entry name" value="Umud Fragment, subunit A"/>
    <property type="match status" value="1"/>
</dbReference>
<dbReference type="InterPro" id="IPR019533">
    <property type="entry name" value="Peptidase_S26"/>
</dbReference>
<feature type="non-terminal residue" evidence="6">
    <location>
        <position position="1"/>
    </location>
</feature>
<dbReference type="GO" id="GO:0006465">
    <property type="term" value="P:signal peptide processing"/>
    <property type="evidence" value="ECO:0000318"/>
    <property type="project" value="GO_Central"/>
</dbReference>
<comment type="catalytic activity">
    <reaction evidence="1">
        <text>Cleavage of hydrophobic, N-terminal signal or leader sequences from secreted and periplasmic proteins.</text>
        <dbReference type="EC" id="3.4.21.89"/>
    </reaction>
</comment>
<evidence type="ECO:0000256" key="1">
    <source>
        <dbReference type="ARBA" id="ARBA00000677"/>
    </source>
</evidence>
<evidence type="ECO:0000313" key="7">
    <source>
        <dbReference type="Proteomes" id="UP000001514"/>
    </source>
</evidence>
<dbReference type="STRING" id="88036.D8SWY5"/>
<accession>D8SWY5</accession>
<dbReference type="InParanoid" id="D8SWY5"/>
<evidence type="ECO:0000256" key="4">
    <source>
        <dbReference type="ARBA" id="ARBA00022801"/>
    </source>
</evidence>
<dbReference type="GO" id="GO:0004252">
    <property type="term" value="F:serine-type endopeptidase activity"/>
    <property type="evidence" value="ECO:0000318"/>
    <property type="project" value="GO_Central"/>
</dbReference>
<evidence type="ECO:0000259" key="5">
    <source>
        <dbReference type="Pfam" id="PF10502"/>
    </source>
</evidence>
<dbReference type="MEROPS" id="S26.A02"/>
<evidence type="ECO:0000313" key="6">
    <source>
        <dbReference type="EMBL" id="EFJ11174.1"/>
    </source>
</evidence>
<reference evidence="6 7" key="1">
    <citation type="journal article" date="2011" name="Science">
        <title>The Selaginella genome identifies genetic changes associated with the evolution of vascular plants.</title>
        <authorList>
            <person name="Banks J.A."/>
            <person name="Nishiyama T."/>
            <person name="Hasebe M."/>
            <person name="Bowman J.L."/>
            <person name="Gribskov M."/>
            <person name="dePamphilis C."/>
            <person name="Albert V.A."/>
            <person name="Aono N."/>
            <person name="Aoyama T."/>
            <person name="Ambrose B.A."/>
            <person name="Ashton N.W."/>
            <person name="Axtell M.J."/>
            <person name="Barker E."/>
            <person name="Barker M.S."/>
            <person name="Bennetzen J.L."/>
            <person name="Bonawitz N.D."/>
            <person name="Chapple C."/>
            <person name="Cheng C."/>
            <person name="Correa L.G."/>
            <person name="Dacre M."/>
            <person name="DeBarry J."/>
            <person name="Dreyer I."/>
            <person name="Elias M."/>
            <person name="Engstrom E.M."/>
            <person name="Estelle M."/>
            <person name="Feng L."/>
            <person name="Finet C."/>
            <person name="Floyd S.K."/>
            <person name="Frommer W.B."/>
            <person name="Fujita T."/>
            <person name="Gramzow L."/>
            <person name="Gutensohn M."/>
            <person name="Harholt J."/>
            <person name="Hattori M."/>
            <person name="Heyl A."/>
            <person name="Hirai T."/>
            <person name="Hiwatashi Y."/>
            <person name="Ishikawa M."/>
            <person name="Iwata M."/>
            <person name="Karol K.G."/>
            <person name="Koehler B."/>
            <person name="Kolukisaoglu U."/>
            <person name="Kubo M."/>
            <person name="Kurata T."/>
            <person name="Lalonde S."/>
            <person name="Li K."/>
            <person name="Li Y."/>
            <person name="Litt A."/>
            <person name="Lyons E."/>
            <person name="Manning G."/>
            <person name="Maruyama T."/>
            <person name="Michael T.P."/>
            <person name="Mikami K."/>
            <person name="Miyazaki S."/>
            <person name="Morinaga S."/>
            <person name="Murata T."/>
            <person name="Mueller-Roeber B."/>
            <person name="Nelson D.R."/>
            <person name="Obara M."/>
            <person name="Oguri Y."/>
            <person name="Olmstead R.G."/>
            <person name="Onodera N."/>
            <person name="Petersen B.L."/>
            <person name="Pils B."/>
            <person name="Prigge M."/>
            <person name="Rensing S.A."/>
            <person name="Riano-Pachon D.M."/>
            <person name="Roberts A.W."/>
            <person name="Sato Y."/>
            <person name="Scheller H.V."/>
            <person name="Schulz B."/>
            <person name="Schulz C."/>
            <person name="Shakirov E.V."/>
            <person name="Shibagaki N."/>
            <person name="Shinohara N."/>
            <person name="Shippen D.E."/>
            <person name="Soerensen I."/>
            <person name="Sotooka R."/>
            <person name="Sugimoto N."/>
            <person name="Sugita M."/>
            <person name="Sumikawa N."/>
            <person name="Tanurdzic M."/>
            <person name="Theissen G."/>
            <person name="Ulvskov P."/>
            <person name="Wakazuki S."/>
            <person name="Weng J.K."/>
            <person name="Willats W.W."/>
            <person name="Wipf D."/>
            <person name="Wolf P.G."/>
            <person name="Yang L."/>
            <person name="Zimmer A.D."/>
            <person name="Zhu Q."/>
            <person name="Mitros T."/>
            <person name="Hellsten U."/>
            <person name="Loque D."/>
            <person name="Otillar R."/>
            <person name="Salamov A."/>
            <person name="Schmutz J."/>
            <person name="Shapiro H."/>
            <person name="Lindquist E."/>
            <person name="Lucas S."/>
            <person name="Rokhsar D."/>
            <person name="Grigoriev I.V."/>
        </authorList>
    </citation>
    <scope>NUCLEOTIDE SEQUENCE [LARGE SCALE GENOMIC DNA]</scope>
</reference>
<dbReference type="InterPro" id="IPR036286">
    <property type="entry name" value="LexA/Signal_pep-like_sf"/>
</dbReference>
<dbReference type="EC" id="3.4.21.89" evidence="3"/>
<dbReference type="AlphaFoldDB" id="D8SWY5"/>
<protein>
    <recommendedName>
        <fullName evidence="3">signal peptidase I</fullName>
        <ecNumber evidence="3">3.4.21.89</ecNumber>
    </recommendedName>
</protein>
<dbReference type="GO" id="GO:0009535">
    <property type="term" value="C:chloroplast thylakoid membrane"/>
    <property type="evidence" value="ECO:0000318"/>
    <property type="project" value="GO_Central"/>
</dbReference>
<dbReference type="InterPro" id="IPR019758">
    <property type="entry name" value="Pept_S26A_signal_pept_1_CS"/>
</dbReference>
<dbReference type="GO" id="GO:0009003">
    <property type="term" value="F:signal peptidase activity"/>
    <property type="evidence" value="ECO:0007669"/>
    <property type="project" value="UniProtKB-EC"/>
</dbReference>
<sequence>YPTFEDGDRILVDKISYCFVRPEVNDIVFFRPPASILQPSSESGIPNNIFVKRIVAKAGDVVQVLNGKLVVNGNPRNEFFTAEPRQCDVKPVLVPEDHVFVMGDNRNQSYDSCHWGPLPVKNILGRSVLRYWP</sequence>
<evidence type="ECO:0000256" key="2">
    <source>
        <dbReference type="ARBA" id="ARBA00009370"/>
    </source>
</evidence>
<keyword evidence="7" id="KW-1185">Reference proteome</keyword>
<organism evidence="7">
    <name type="scientific">Selaginella moellendorffii</name>
    <name type="common">Spikemoss</name>
    <dbReference type="NCBI Taxonomy" id="88036"/>
    <lineage>
        <taxon>Eukaryota</taxon>
        <taxon>Viridiplantae</taxon>
        <taxon>Streptophyta</taxon>
        <taxon>Embryophyta</taxon>
        <taxon>Tracheophyta</taxon>
        <taxon>Lycopodiopsida</taxon>
        <taxon>Selaginellales</taxon>
        <taxon>Selaginellaceae</taxon>
        <taxon>Selaginella</taxon>
    </lineage>
</organism>
<dbReference type="GO" id="GO:0010027">
    <property type="term" value="P:thylakoid membrane organization"/>
    <property type="evidence" value="ECO:0000318"/>
    <property type="project" value="GO_Central"/>
</dbReference>
<feature type="domain" description="Peptidase S26" evidence="5">
    <location>
        <begin position="2"/>
        <end position="132"/>
    </location>
</feature>
<dbReference type="SUPFAM" id="SSF51306">
    <property type="entry name" value="LexA/Signal peptidase"/>
    <property type="match status" value="1"/>
</dbReference>
<dbReference type="Proteomes" id="UP000001514">
    <property type="component" value="Unassembled WGS sequence"/>
</dbReference>
<dbReference type="HOGENOM" id="CLU_028723_5_1_1"/>
<dbReference type="PANTHER" id="PTHR43390:SF1">
    <property type="entry name" value="CHLOROPLAST PROCESSING PEPTIDASE"/>
    <property type="match status" value="1"/>
</dbReference>
<dbReference type="PANTHER" id="PTHR43390">
    <property type="entry name" value="SIGNAL PEPTIDASE I"/>
    <property type="match status" value="1"/>
</dbReference>
<keyword evidence="4" id="KW-0378">Hydrolase</keyword>
<dbReference type="Gramene" id="EFJ11174">
    <property type="protein sequence ID" value="EFJ11174"/>
    <property type="gene ID" value="SELMODRAFT_18112"/>
</dbReference>
<comment type="similarity">
    <text evidence="2">Belongs to the peptidase S26 family.</text>
</comment>
<dbReference type="InterPro" id="IPR000223">
    <property type="entry name" value="Pept_S26A_signal_pept_1"/>
</dbReference>
<dbReference type="Pfam" id="PF10502">
    <property type="entry name" value="Peptidase_S26"/>
    <property type="match status" value="1"/>
</dbReference>
<dbReference type="PROSITE" id="PS00761">
    <property type="entry name" value="SPASE_I_3"/>
    <property type="match status" value="1"/>
</dbReference>
<dbReference type="NCBIfam" id="TIGR02227">
    <property type="entry name" value="sigpep_I_bact"/>
    <property type="match status" value="1"/>
</dbReference>
<gene>
    <name evidence="6" type="ORF">SELMODRAFT_18112</name>
</gene>
<dbReference type="EMBL" id="GL377649">
    <property type="protein sequence ID" value="EFJ11174.1"/>
    <property type="molecule type" value="Genomic_DNA"/>
</dbReference>
<dbReference type="CDD" id="cd06530">
    <property type="entry name" value="S26_SPase_I"/>
    <property type="match status" value="1"/>
</dbReference>
<proteinExistence type="inferred from homology"/>